<sequence>MRPRISKGPDVLNPATYLSGRINRYCTEKAINQFVLLLDRSQLPAMHRRHGERWSRCFPCSFPDTGFIARSRSGARFANRVKARKSRKGEERKSMPGDNFFPFPCLRAVKLKSSPTTKKPIMSLYSPSVTRSYAIKSR</sequence>
<dbReference type="Proteomes" id="UP000053097">
    <property type="component" value="Unassembled WGS sequence"/>
</dbReference>
<gene>
    <name evidence="1" type="ORF">X777_09568</name>
</gene>
<evidence type="ECO:0000313" key="1">
    <source>
        <dbReference type="EMBL" id="EZA51811.1"/>
    </source>
</evidence>
<evidence type="ECO:0000313" key="2">
    <source>
        <dbReference type="Proteomes" id="UP000053097"/>
    </source>
</evidence>
<dbReference type="AlphaFoldDB" id="A0A026W834"/>
<dbReference type="EMBL" id="KK107372">
    <property type="protein sequence ID" value="EZA51811.1"/>
    <property type="molecule type" value="Genomic_DNA"/>
</dbReference>
<protein>
    <submittedName>
        <fullName evidence="1">Uncharacterized protein</fullName>
    </submittedName>
</protein>
<proteinExistence type="predicted"/>
<keyword evidence="2" id="KW-1185">Reference proteome</keyword>
<organism evidence="1 2">
    <name type="scientific">Ooceraea biroi</name>
    <name type="common">Clonal raider ant</name>
    <name type="synonym">Cerapachys biroi</name>
    <dbReference type="NCBI Taxonomy" id="2015173"/>
    <lineage>
        <taxon>Eukaryota</taxon>
        <taxon>Metazoa</taxon>
        <taxon>Ecdysozoa</taxon>
        <taxon>Arthropoda</taxon>
        <taxon>Hexapoda</taxon>
        <taxon>Insecta</taxon>
        <taxon>Pterygota</taxon>
        <taxon>Neoptera</taxon>
        <taxon>Endopterygota</taxon>
        <taxon>Hymenoptera</taxon>
        <taxon>Apocrita</taxon>
        <taxon>Aculeata</taxon>
        <taxon>Formicoidea</taxon>
        <taxon>Formicidae</taxon>
        <taxon>Dorylinae</taxon>
        <taxon>Ooceraea</taxon>
    </lineage>
</organism>
<accession>A0A026W834</accession>
<name>A0A026W834_OOCBI</name>
<reference evidence="1 2" key="1">
    <citation type="journal article" date="2014" name="Curr. Biol.">
        <title>The genome of the clonal raider ant Cerapachys biroi.</title>
        <authorList>
            <person name="Oxley P.R."/>
            <person name="Ji L."/>
            <person name="Fetter-Pruneda I."/>
            <person name="McKenzie S.K."/>
            <person name="Li C."/>
            <person name="Hu H."/>
            <person name="Zhang G."/>
            <person name="Kronauer D.J."/>
        </authorList>
    </citation>
    <scope>NUCLEOTIDE SEQUENCE [LARGE SCALE GENOMIC DNA]</scope>
</reference>